<feature type="active site" description="Nucleophile" evidence="5">
    <location>
        <position position="77"/>
    </location>
</feature>
<comment type="pathway">
    <text evidence="5">Cofactor biosynthesis; biotin biosynthesis.</text>
</comment>
<evidence type="ECO:0000256" key="5">
    <source>
        <dbReference type="HAMAP-Rule" id="MF_01260"/>
    </source>
</evidence>
<dbReference type="SUPFAM" id="SSF53474">
    <property type="entry name" value="alpha/beta-Hydrolases"/>
    <property type="match status" value="1"/>
</dbReference>
<sequence length="239" mass="27607">MNLNIKVRGQGKALVFLHGWGFDHKVWLNLVDALEQKYTLYLVDLPGFGLSPLMDWPHFKTDLLKHLPAHFAVVGWSMGGLFASRLALEIPERTTHLFNVASSPRFIKEENWPGVEPLVFDNFLRNLVTNPQQTISEFVGLQLQNQNYEYRDQILPDPVSLEAGLTILADWDLREQLYHFKKPTTYLFGRLDAITPRATMAVMQKNYPSFNYIMFSKAAHMPFLSHKEEFLTILESLLK</sequence>
<dbReference type="OrthoDB" id="9780744at2"/>
<dbReference type="STRING" id="29422.Lbru_0747"/>
<comment type="subunit">
    <text evidence="5">Monomer.</text>
</comment>
<dbReference type="Gene3D" id="3.40.50.1820">
    <property type="entry name" value="alpha/beta hydrolase"/>
    <property type="match status" value="1"/>
</dbReference>
<feature type="binding site" evidence="5">
    <location>
        <begin position="138"/>
        <end position="142"/>
    </location>
    <ligand>
        <name>substrate</name>
    </ligand>
</feature>
<proteinExistence type="inferred from homology"/>
<evidence type="ECO:0000256" key="2">
    <source>
        <dbReference type="ARBA" id="ARBA00022490"/>
    </source>
</evidence>
<feature type="binding site" evidence="5">
    <location>
        <position position="220"/>
    </location>
    <ligand>
        <name>substrate</name>
    </ligand>
</feature>
<feature type="domain" description="AB hydrolase-1" evidence="6">
    <location>
        <begin position="14"/>
        <end position="230"/>
    </location>
</feature>
<dbReference type="InterPro" id="IPR029058">
    <property type="entry name" value="AB_hydrolase_fold"/>
</dbReference>
<name>A0A0W0STV4_9GAMM</name>
<dbReference type="HAMAP" id="MF_01260">
    <property type="entry name" value="Carboxylester"/>
    <property type="match status" value="1"/>
</dbReference>
<feature type="binding site" evidence="5">
    <location>
        <begin position="77"/>
        <end position="78"/>
    </location>
    <ligand>
        <name>substrate</name>
    </ligand>
</feature>
<dbReference type="Pfam" id="PF12697">
    <property type="entry name" value="Abhydrolase_6"/>
    <property type="match status" value="1"/>
</dbReference>
<dbReference type="PATRIC" id="fig|29422.6.peg.782"/>
<dbReference type="InterPro" id="IPR010076">
    <property type="entry name" value="BioH"/>
</dbReference>
<dbReference type="GO" id="GO:0005737">
    <property type="term" value="C:cytoplasm"/>
    <property type="evidence" value="ECO:0007669"/>
    <property type="project" value="UniProtKB-SubCell"/>
</dbReference>
<dbReference type="EC" id="3.1.1.85" evidence="5"/>
<comment type="function">
    <text evidence="5">The physiological role of BioH is to remove the methyl group introduced by BioC when the pimeloyl moiety is complete. It allows to synthesize pimeloyl-ACP via the fatty acid synthetic pathway through the hydrolysis of the ester bonds of pimeloyl-ACP esters.</text>
</comment>
<reference evidence="7 8" key="1">
    <citation type="submission" date="2015-11" db="EMBL/GenBank/DDBJ databases">
        <title>Genomic analysis of 38 Legionella species identifies large and diverse effector repertoires.</title>
        <authorList>
            <person name="Burstein D."/>
            <person name="Amaro F."/>
            <person name="Zusman T."/>
            <person name="Lifshitz Z."/>
            <person name="Cohen O."/>
            <person name="Gilbert J.A."/>
            <person name="Pupko T."/>
            <person name="Shuman H.A."/>
            <person name="Segal G."/>
        </authorList>
    </citation>
    <scope>NUCLEOTIDE SEQUENCE [LARGE SCALE GENOMIC DNA]</scope>
    <source>
        <strain evidence="7 8">ATCC 43878</strain>
    </source>
</reference>
<feature type="active site" evidence="5">
    <location>
        <position position="192"/>
    </location>
</feature>
<gene>
    <name evidence="5 7" type="primary">bioH</name>
    <name evidence="7" type="ORF">Lbru_0747</name>
</gene>
<dbReference type="PANTHER" id="PTHR43798">
    <property type="entry name" value="MONOACYLGLYCEROL LIPASE"/>
    <property type="match status" value="1"/>
</dbReference>
<comment type="catalytic activity">
    <reaction evidence="5">
        <text>6-carboxyhexanoyl-[ACP] methyl ester + H2O = 6-carboxyhexanoyl-[ACP] + methanol + H(+)</text>
        <dbReference type="Rhea" id="RHEA:42700"/>
        <dbReference type="Rhea" id="RHEA-COMP:9955"/>
        <dbReference type="Rhea" id="RHEA-COMP:10186"/>
        <dbReference type="ChEBI" id="CHEBI:15377"/>
        <dbReference type="ChEBI" id="CHEBI:15378"/>
        <dbReference type="ChEBI" id="CHEBI:17790"/>
        <dbReference type="ChEBI" id="CHEBI:78846"/>
        <dbReference type="ChEBI" id="CHEBI:82735"/>
        <dbReference type="EC" id="3.1.1.85"/>
    </reaction>
</comment>
<keyword evidence="3 5" id="KW-0093">Biotin biosynthesis</keyword>
<comment type="caution">
    <text evidence="7">The sequence shown here is derived from an EMBL/GenBank/DDBJ whole genome shotgun (WGS) entry which is preliminary data.</text>
</comment>
<dbReference type="RefSeq" id="WP_058440826.1">
    <property type="nucleotide sequence ID" value="NZ_CAAAHU010000022.1"/>
</dbReference>
<accession>A0A0W0STV4</accession>
<feature type="binding site" evidence="5">
    <location>
        <position position="20"/>
    </location>
    <ligand>
        <name>substrate</name>
    </ligand>
</feature>
<keyword evidence="4 5" id="KW-0378">Hydrolase</keyword>
<dbReference type="Proteomes" id="UP000054742">
    <property type="component" value="Unassembled WGS sequence"/>
</dbReference>
<dbReference type="EMBL" id="LNXV01000004">
    <property type="protein sequence ID" value="KTC86806.1"/>
    <property type="molecule type" value="Genomic_DNA"/>
</dbReference>
<evidence type="ECO:0000313" key="7">
    <source>
        <dbReference type="EMBL" id="KTC86806.1"/>
    </source>
</evidence>
<comment type="similarity">
    <text evidence="5">Belongs to the AB hydrolase superfamily. Carboxylesterase BioH family.</text>
</comment>
<evidence type="ECO:0000256" key="4">
    <source>
        <dbReference type="ARBA" id="ARBA00022801"/>
    </source>
</evidence>
<evidence type="ECO:0000256" key="3">
    <source>
        <dbReference type="ARBA" id="ARBA00022756"/>
    </source>
</evidence>
<evidence type="ECO:0000313" key="8">
    <source>
        <dbReference type="Proteomes" id="UP000054742"/>
    </source>
</evidence>
<keyword evidence="1 5" id="KW-0719">Serine esterase</keyword>
<comment type="subcellular location">
    <subcellularLocation>
        <location evidence="5">Cytoplasm</location>
    </subcellularLocation>
</comment>
<dbReference type="PANTHER" id="PTHR43798:SF31">
    <property type="entry name" value="AB HYDROLASE SUPERFAMILY PROTEIN YCLE"/>
    <property type="match status" value="1"/>
</dbReference>
<organism evidence="7 8">
    <name type="scientific">Legionella brunensis</name>
    <dbReference type="NCBI Taxonomy" id="29422"/>
    <lineage>
        <taxon>Bacteria</taxon>
        <taxon>Pseudomonadati</taxon>
        <taxon>Pseudomonadota</taxon>
        <taxon>Gammaproteobacteria</taxon>
        <taxon>Legionellales</taxon>
        <taxon>Legionellaceae</taxon>
        <taxon>Legionella</taxon>
    </lineage>
</organism>
<feature type="active site" evidence="5">
    <location>
        <position position="220"/>
    </location>
</feature>
<evidence type="ECO:0000256" key="1">
    <source>
        <dbReference type="ARBA" id="ARBA00022487"/>
    </source>
</evidence>
<dbReference type="GO" id="GO:0090499">
    <property type="term" value="F:pimelyl-[acyl-carrier protein] methyl ester esterase activity"/>
    <property type="evidence" value="ECO:0007669"/>
    <property type="project" value="UniProtKB-EC"/>
</dbReference>
<keyword evidence="8" id="KW-1185">Reference proteome</keyword>
<keyword evidence="2 5" id="KW-0963">Cytoplasm</keyword>
<dbReference type="AlphaFoldDB" id="A0A0W0STV4"/>
<dbReference type="GO" id="GO:0016020">
    <property type="term" value="C:membrane"/>
    <property type="evidence" value="ECO:0007669"/>
    <property type="project" value="TreeGrafter"/>
</dbReference>
<dbReference type="InterPro" id="IPR000073">
    <property type="entry name" value="AB_hydrolase_1"/>
</dbReference>
<protein>
    <recommendedName>
        <fullName evidence="5">Pimeloyl-[acyl-carrier protein] methyl ester esterase</fullName>
        <ecNumber evidence="5">3.1.1.85</ecNumber>
    </recommendedName>
    <alternativeName>
        <fullName evidence="5">Biotin synthesis protein BioH</fullName>
    </alternativeName>
    <alternativeName>
        <fullName evidence="5">Carboxylesterase BioH</fullName>
    </alternativeName>
</protein>
<dbReference type="GO" id="GO:0009102">
    <property type="term" value="P:biotin biosynthetic process"/>
    <property type="evidence" value="ECO:0007669"/>
    <property type="project" value="UniProtKB-UniRule"/>
</dbReference>
<evidence type="ECO:0000259" key="6">
    <source>
        <dbReference type="Pfam" id="PF12697"/>
    </source>
</evidence>
<dbReference type="InterPro" id="IPR050266">
    <property type="entry name" value="AB_hydrolase_sf"/>
</dbReference>